<dbReference type="SUPFAM" id="SSF48452">
    <property type="entry name" value="TPR-like"/>
    <property type="match status" value="1"/>
</dbReference>
<name>A0A4Y1X1I7_9BACT</name>
<keyword evidence="6" id="KW-1185">Reference proteome</keyword>
<evidence type="ECO:0000256" key="1">
    <source>
        <dbReference type="PROSITE-ProRule" id="PRU00473"/>
    </source>
</evidence>
<dbReference type="KEGG" id="ada:A5CPEGH6_15330"/>
<gene>
    <name evidence="5" type="ORF">A5CPEGH6_15330</name>
</gene>
<protein>
    <recommendedName>
        <fullName evidence="4">OmpA-like domain-containing protein</fullName>
    </recommendedName>
</protein>
<accession>A0A4Y1X1I7</accession>
<organism evidence="5 6">
    <name type="scientific">Alistipes dispar</name>
    <dbReference type="NCBI Taxonomy" id="2585119"/>
    <lineage>
        <taxon>Bacteria</taxon>
        <taxon>Pseudomonadati</taxon>
        <taxon>Bacteroidota</taxon>
        <taxon>Bacteroidia</taxon>
        <taxon>Bacteroidales</taxon>
        <taxon>Rikenellaceae</taxon>
        <taxon>Alistipes</taxon>
    </lineage>
</organism>
<feature type="chain" id="PRO_5021473118" description="OmpA-like domain-containing protein" evidence="3">
    <location>
        <begin position="25"/>
        <end position="506"/>
    </location>
</feature>
<evidence type="ECO:0000256" key="2">
    <source>
        <dbReference type="SAM" id="Coils"/>
    </source>
</evidence>
<keyword evidence="3" id="KW-0732">Signal</keyword>
<dbReference type="OrthoDB" id="1100173at2"/>
<evidence type="ECO:0000313" key="6">
    <source>
        <dbReference type="Proteomes" id="UP000319374"/>
    </source>
</evidence>
<evidence type="ECO:0000256" key="3">
    <source>
        <dbReference type="SAM" id="SignalP"/>
    </source>
</evidence>
<keyword evidence="1" id="KW-0472">Membrane</keyword>
<dbReference type="PROSITE" id="PS51123">
    <property type="entry name" value="OMPA_2"/>
    <property type="match status" value="1"/>
</dbReference>
<dbReference type="Pfam" id="PF00691">
    <property type="entry name" value="OmpA"/>
    <property type="match status" value="1"/>
</dbReference>
<sequence length="506" mass="57251">MRKFYLLLVSLFVSLAGGSGTLRAQFRGDIRMTCKRLDVDRDDSLRLEFEFLIRNRAVNTCQSWTFVPELSTADGKHFRYFPRVVINGRNRRRMTDRRNRLTRRFWSEEQPYQTVNVADEEQTLVDYAAAVPYEEWMGGASLKLQEVLASCGGKRQLLTVALGDRIAFPALEPYVPQVSVVYCEPGPESKQRLVKGEAFLDFQVGRSAILPDFRHNGEELGKIRAVIDRIRRDGDGEITDIFIEGYASPDGNAERNAGLSLARAKALKDYLQRAYALPEGIFRVSSVGEDWSGLRQLVEESDLPDRERVLRIIDGPLTPDGKEQALRATGRTWQRLLTDIFPQLRHVDYQVRYDLRDYTFEESLSVAEHAPEKLSQMELYRIAVSYASDSARYHGFFDRILELYPDDPAANINAAASLLQRGDAAAAERCLDHAAGAIAAPDAAMASAFANNRGAALLLENRLDEAEPLLRRAADAGRAEARRNLEELERKRGDNARLERYRNISQ</sequence>
<dbReference type="Proteomes" id="UP000319374">
    <property type="component" value="Chromosome"/>
</dbReference>
<dbReference type="GO" id="GO:0016020">
    <property type="term" value="C:membrane"/>
    <property type="evidence" value="ECO:0007669"/>
    <property type="project" value="UniProtKB-UniRule"/>
</dbReference>
<dbReference type="Gene3D" id="1.25.40.10">
    <property type="entry name" value="Tetratricopeptide repeat domain"/>
    <property type="match status" value="1"/>
</dbReference>
<evidence type="ECO:0000259" key="4">
    <source>
        <dbReference type="PROSITE" id="PS51123"/>
    </source>
</evidence>
<dbReference type="Gene3D" id="3.30.1330.60">
    <property type="entry name" value="OmpA-like domain"/>
    <property type="match status" value="1"/>
</dbReference>
<keyword evidence="2" id="KW-0175">Coiled coil</keyword>
<dbReference type="InterPro" id="IPR036737">
    <property type="entry name" value="OmpA-like_sf"/>
</dbReference>
<feature type="coiled-coil region" evidence="2">
    <location>
        <begin position="471"/>
        <end position="498"/>
    </location>
</feature>
<dbReference type="AlphaFoldDB" id="A0A4Y1X1I7"/>
<feature type="domain" description="OmpA-like" evidence="4">
    <location>
        <begin position="189"/>
        <end position="316"/>
    </location>
</feature>
<dbReference type="GeneID" id="98673509"/>
<dbReference type="InterPro" id="IPR006665">
    <property type="entry name" value="OmpA-like"/>
</dbReference>
<dbReference type="Pfam" id="PF12984">
    <property type="entry name" value="DUF3868"/>
    <property type="match status" value="1"/>
</dbReference>
<evidence type="ECO:0000313" key="5">
    <source>
        <dbReference type="EMBL" id="BBL06895.1"/>
    </source>
</evidence>
<proteinExistence type="predicted"/>
<dbReference type="RefSeq" id="WP_141428766.1">
    <property type="nucleotide sequence ID" value="NZ_AP019736.1"/>
</dbReference>
<feature type="signal peptide" evidence="3">
    <location>
        <begin position="1"/>
        <end position="24"/>
    </location>
</feature>
<dbReference type="InterPro" id="IPR024480">
    <property type="entry name" value="DUF3868"/>
</dbReference>
<reference evidence="6" key="1">
    <citation type="submission" date="2019-06" db="EMBL/GenBank/DDBJ databases">
        <title>Alistipes onderdonkii subsp. vulgaris subsp. nov., Alistipes dispar sp. nov. and Alistipes communis sp. nov., isolated from human faeces, and creation of Alistipes onderdonkii subsp. onderdonkii subsp. nov.</title>
        <authorList>
            <person name="Sakamoto M."/>
            <person name="Ikeyama N."/>
            <person name="Ogata Y."/>
            <person name="Suda W."/>
            <person name="Iino T."/>
            <person name="Hattori M."/>
            <person name="Ohkuma M."/>
        </authorList>
    </citation>
    <scope>NUCLEOTIDE SEQUENCE [LARGE SCALE GENOMIC DNA]</scope>
    <source>
        <strain evidence="6">5CPEGH6</strain>
    </source>
</reference>
<dbReference type="SUPFAM" id="SSF103088">
    <property type="entry name" value="OmpA-like"/>
    <property type="match status" value="1"/>
</dbReference>
<dbReference type="InterPro" id="IPR011990">
    <property type="entry name" value="TPR-like_helical_dom_sf"/>
</dbReference>
<dbReference type="EMBL" id="AP019736">
    <property type="protein sequence ID" value="BBL06895.1"/>
    <property type="molecule type" value="Genomic_DNA"/>
</dbReference>